<evidence type="ECO:0008006" key="2">
    <source>
        <dbReference type="Google" id="ProtNLM"/>
    </source>
</evidence>
<name>A0A0F9SI33_9ZZZZ</name>
<comment type="caution">
    <text evidence="1">The sequence shown here is derived from an EMBL/GenBank/DDBJ whole genome shotgun (WGS) entry which is preliminary data.</text>
</comment>
<dbReference type="SUPFAM" id="SSF55608">
    <property type="entry name" value="Homing endonucleases"/>
    <property type="match status" value="1"/>
</dbReference>
<dbReference type="InterPro" id="IPR027434">
    <property type="entry name" value="Homing_endonucl"/>
</dbReference>
<protein>
    <recommendedName>
        <fullName evidence="2">Homing endonuclease LAGLIDADG domain-containing protein</fullName>
    </recommendedName>
</protein>
<accession>A0A0F9SI33</accession>
<proteinExistence type="predicted"/>
<gene>
    <name evidence="1" type="ORF">LCGC14_0771980</name>
</gene>
<dbReference type="AlphaFoldDB" id="A0A0F9SI33"/>
<reference evidence="1" key="1">
    <citation type="journal article" date="2015" name="Nature">
        <title>Complex archaea that bridge the gap between prokaryotes and eukaryotes.</title>
        <authorList>
            <person name="Spang A."/>
            <person name="Saw J.H."/>
            <person name="Jorgensen S.L."/>
            <person name="Zaremba-Niedzwiedzka K."/>
            <person name="Martijn J."/>
            <person name="Lind A.E."/>
            <person name="van Eijk R."/>
            <person name="Schleper C."/>
            <person name="Guy L."/>
            <person name="Ettema T.J."/>
        </authorList>
    </citation>
    <scope>NUCLEOTIDE SEQUENCE</scope>
</reference>
<organism evidence="1">
    <name type="scientific">marine sediment metagenome</name>
    <dbReference type="NCBI Taxonomy" id="412755"/>
    <lineage>
        <taxon>unclassified sequences</taxon>
        <taxon>metagenomes</taxon>
        <taxon>ecological metagenomes</taxon>
    </lineage>
</organism>
<sequence length="203" mass="23451">MKNCSECKQVLPKTMFHKATREKDGLSYMCKSCRSKTRKVPEETKIRNKAKRDLELIVNSLSDVDAAYIAGLLDGEGNISLLRNHSKNPNRKNRTPSYVLRLSINNTFPGIVEWVQMKVGHGRVYLENRSASSRKQSYRWSITGRRCLGFLREVYPYLKIKKLQAEVAFTYGRTISYSGHCKLNEEVIVFRDELRRQISDLNG</sequence>
<dbReference type="Gene3D" id="3.10.28.10">
    <property type="entry name" value="Homing endonucleases"/>
    <property type="match status" value="1"/>
</dbReference>
<evidence type="ECO:0000313" key="1">
    <source>
        <dbReference type="EMBL" id="KKN36611.1"/>
    </source>
</evidence>
<dbReference type="EMBL" id="LAZR01001955">
    <property type="protein sequence ID" value="KKN36611.1"/>
    <property type="molecule type" value="Genomic_DNA"/>
</dbReference>